<feature type="compositionally biased region" description="Polar residues" evidence="1">
    <location>
        <begin position="352"/>
        <end position="364"/>
    </location>
</feature>
<gene>
    <name evidence="2" type="ORF">ECRASSUSDP1_LOCUS6124</name>
</gene>
<reference evidence="2" key="1">
    <citation type="submission" date="2023-07" db="EMBL/GenBank/DDBJ databases">
        <authorList>
            <consortium name="AG Swart"/>
            <person name="Singh M."/>
            <person name="Singh A."/>
            <person name="Seah K."/>
            <person name="Emmerich C."/>
        </authorList>
    </citation>
    <scope>NUCLEOTIDE SEQUENCE</scope>
    <source>
        <strain evidence="2">DP1</strain>
    </source>
</reference>
<protein>
    <submittedName>
        <fullName evidence="2">Uncharacterized protein</fullName>
    </submittedName>
</protein>
<dbReference type="AlphaFoldDB" id="A0AAD1UGG8"/>
<proteinExistence type="predicted"/>
<sequence length="409" mass="46459">MLNRWASFKSQEDAVSYIVSAYKKSLLLLMLYECDDHQAVSVQFRENTPQRKRLNRVYMAQAKRKYPNSKRPMLRFRDEWNGTITKTIFSFFTFSELTHLSGVCRMFFEITGSKSILSMHSNGQRAFEASIDHVLPDVTNDDICQQSGQQGSRVIHDITLNSDANDYFPHLYITRDKNNSKTKSFSQRRLKFNSVSPVSQNSSNQDPEYDIIKDDVGYIKLVGKMFYGSNRSNSSNNLGSSKKRNQSDINSSQAFGSMREGTLSCRAPQFLAAPSQAKLQLANTLTEGFWKEQNFIFSPSNGSNMGHRSVKSNGKLHQKVAVVRAKNLPIQKMNTLKVTKPKGKSKIKPSCDTPNFRSSKNPSKSLFHLKPPGGLNSPSRFREERDEIFDAVIGDNMINDINYLSEDSY</sequence>
<evidence type="ECO:0000313" key="2">
    <source>
        <dbReference type="EMBL" id="CAI2364778.1"/>
    </source>
</evidence>
<organism evidence="2 3">
    <name type="scientific">Euplotes crassus</name>
    <dbReference type="NCBI Taxonomy" id="5936"/>
    <lineage>
        <taxon>Eukaryota</taxon>
        <taxon>Sar</taxon>
        <taxon>Alveolata</taxon>
        <taxon>Ciliophora</taxon>
        <taxon>Intramacronucleata</taxon>
        <taxon>Spirotrichea</taxon>
        <taxon>Hypotrichia</taxon>
        <taxon>Euplotida</taxon>
        <taxon>Euplotidae</taxon>
        <taxon>Moneuplotes</taxon>
    </lineage>
</organism>
<evidence type="ECO:0000256" key="1">
    <source>
        <dbReference type="SAM" id="MobiDB-lite"/>
    </source>
</evidence>
<feature type="region of interest" description="Disordered" evidence="1">
    <location>
        <begin position="338"/>
        <end position="380"/>
    </location>
</feature>
<keyword evidence="3" id="KW-1185">Reference proteome</keyword>
<dbReference type="EMBL" id="CAMPGE010005934">
    <property type="protein sequence ID" value="CAI2364778.1"/>
    <property type="molecule type" value="Genomic_DNA"/>
</dbReference>
<accession>A0AAD1UGG8</accession>
<name>A0AAD1UGG8_EUPCR</name>
<evidence type="ECO:0000313" key="3">
    <source>
        <dbReference type="Proteomes" id="UP001295684"/>
    </source>
</evidence>
<dbReference type="Proteomes" id="UP001295684">
    <property type="component" value="Unassembled WGS sequence"/>
</dbReference>
<comment type="caution">
    <text evidence="2">The sequence shown here is derived from an EMBL/GenBank/DDBJ whole genome shotgun (WGS) entry which is preliminary data.</text>
</comment>